<evidence type="ECO:0000256" key="3">
    <source>
        <dbReference type="ARBA" id="ARBA00022692"/>
    </source>
</evidence>
<evidence type="ECO:0000259" key="13">
    <source>
        <dbReference type="Pfam" id="PF09851"/>
    </source>
</evidence>
<dbReference type="InterPro" id="IPR014743">
    <property type="entry name" value="Cl-channel_core"/>
</dbReference>
<evidence type="ECO:0000256" key="1">
    <source>
        <dbReference type="ARBA" id="ARBA00004141"/>
    </source>
</evidence>
<feature type="region of interest" description="Disordered" evidence="10">
    <location>
        <begin position="485"/>
        <end position="511"/>
    </location>
</feature>
<comment type="caution">
    <text evidence="14">The sequence shown here is derived from an EMBL/GenBank/DDBJ whole genome shotgun (WGS) entry which is preliminary data.</text>
</comment>
<accession>A0A7C9TH74</accession>
<dbReference type="PRINTS" id="PR00762">
    <property type="entry name" value="CLCHANNEL"/>
</dbReference>
<dbReference type="Proteomes" id="UP000484255">
    <property type="component" value="Unassembled WGS sequence"/>
</dbReference>
<keyword evidence="8" id="KW-0868">Chloride</keyword>
<dbReference type="GO" id="GO:0034707">
    <property type="term" value="C:chloride channel complex"/>
    <property type="evidence" value="ECO:0007669"/>
    <property type="project" value="UniProtKB-KW"/>
</dbReference>
<keyword evidence="6 11" id="KW-0472">Membrane</keyword>
<feature type="transmembrane region" description="Helical" evidence="11">
    <location>
        <begin position="109"/>
        <end position="126"/>
    </location>
</feature>
<evidence type="ECO:0000256" key="11">
    <source>
        <dbReference type="SAM" id="Phobius"/>
    </source>
</evidence>
<name>A0A7C9TH74_9BURK</name>
<evidence type="ECO:0000256" key="8">
    <source>
        <dbReference type="ARBA" id="ARBA00023214"/>
    </source>
</evidence>
<reference evidence="14 15" key="1">
    <citation type="submission" date="2020-02" db="EMBL/GenBank/DDBJ databases">
        <title>Ideonella bacterium strain TBM-1.</title>
        <authorList>
            <person name="Chen W.-M."/>
        </authorList>
    </citation>
    <scope>NUCLEOTIDE SEQUENCE [LARGE SCALE GENOMIC DNA]</scope>
    <source>
        <strain evidence="14 15">TBM-1</strain>
    </source>
</reference>
<evidence type="ECO:0000259" key="12">
    <source>
        <dbReference type="Pfam" id="PF04024"/>
    </source>
</evidence>
<dbReference type="PANTHER" id="PTHR43427">
    <property type="entry name" value="CHLORIDE CHANNEL PROTEIN CLC-E"/>
    <property type="match status" value="1"/>
</dbReference>
<gene>
    <name evidence="14" type="ORF">G3A44_03210</name>
</gene>
<feature type="transmembrane region" description="Helical" evidence="11">
    <location>
        <begin position="286"/>
        <end position="307"/>
    </location>
</feature>
<feature type="transmembrane region" description="Helical" evidence="11">
    <location>
        <begin position="407"/>
        <end position="429"/>
    </location>
</feature>
<feature type="transmembrane region" description="Helical" evidence="11">
    <location>
        <begin position="435"/>
        <end position="461"/>
    </location>
</feature>
<evidence type="ECO:0000256" key="2">
    <source>
        <dbReference type="ARBA" id="ARBA00022448"/>
    </source>
</evidence>
<dbReference type="InterPro" id="IPR050368">
    <property type="entry name" value="ClC-type_chloride_channel"/>
</dbReference>
<dbReference type="InterPro" id="IPR007168">
    <property type="entry name" value="Phageshock_PspC_N"/>
</dbReference>
<keyword evidence="7" id="KW-0869">Chloride channel</keyword>
<proteinExistence type="predicted"/>
<feature type="transmembrane region" description="Helical" evidence="11">
    <location>
        <begin position="592"/>
        <end position="619"/>
    </location>
</feature>
<keyword evidence="2" id="KW-0813">Transport</keyword>
<sequence length="622" mass="64903">MTAPAPAPCQAAHRTCTGWAAALLAKWRRGRRLLWLFCAGGWRALRDVEPAFWAQLQQEAVAWRPWADRAVVLGAALLTGAAVVTFTLLAEAAGHAAQALSNATPLGPWVMLAWTPLLTVGLLGWTRRWAPTAAGSGIPQVLSALDEHTPGWRRAQLVGWSVALHKIGLVCGGLLAGLSMGREGPTVQVGAGLMVQARRWLSDRTTLDAHDLMVAGAAAGVAAAFNTPLGGIVFALEQLTRRRHLTHSSLVIAAIVLAGLVAVAVFGQDSYFGHLGTTVWPAGLWWPALLTALACGLAGGLFARLLVLSARPLGGRLGRWRQHHPYRFAAVCGLAVAVIGAVSDGATAGASYQTTRQLLEGGADTPLLYTLLKSCATWLSAWAGVPGGVFAPSLAIGAGIGHDMAQWWALPQASAVVLVALGMAGFLAASTGGPITAFIIVMEMVGGQSQVLGLMACALLATGVSRLISRPLYLELAVGWSVTPSGSLSDPGPDGGAPVARSPAALPPGQHGRPAMSLIDDLTRLDQLHREGALSDDEFRQAKARLLDVPLGAQVQAPSLVQGVNRLRRSVADRWLGGVCGGLAQSTGIEAWVWRLGVVVLALFGGSGLLAYALLWLFVPSE</sequence>
<dbReference type="InterPro" id="IPR018649">
    <property type="entry name" value="SHOCT"/>
</dbReference>
<evidence type="ECO:0000256" key="10">
    <source>
        <dbReference type="SAM" id="MobiDB-lite"/>
    </source>
</evidence>
<dbReference type="PANTHER" id="PTHR43427:SF6">
    <property type="entry name" value="CHLORIDE CHANNEL PROTEIN CLC-E"/>
    <property type="match status" value="1"/>
</dbReference>
<dbReference type="AlphaFoldDB" id="A0A7C9TH74"/>
<dbReference type="Pfam" id="PF00654">
    <property type="entry name" value="Voltage_CLC"/>
    <property type="match status" value="1"/>
</dbReference>
<feature type="transmembrane region" description="Helical" evidence="11">
    <location>
        <begin position="70"/>
        <end position="89"/>
    </location>
</feature>
<keyword evidence="3 11" id="KW-0812">Transmembrane</keyword>
<evidence type="ECO:0000313" key="14">
    <source>
        <dbReference type="EMBL" id="NDY90198.1"/>
    </source>
</evidence>
<keyword evidence="4 11" id="KW-1133">Transmembrane helix</keyword>
<dbReference type="SUPFAM" id="SSF81340">
    <property type="entry name" value="Clc chloride channel"/>
    <property type="match status" value="1"/>
</dbReference>
<feature type="compositionally biased region" description="Low complexity" evidence="10">
    <location>
        <begin position="485"/>
        <end position="498"/>
    </location>
</feature>
<evidence type="ECO:0000256" key="6">
    <source>
        <dbReference type="ARBA" id="ARBA00023136"/>
    </source>
</evidence>
<protein>
    <submittedName>
        <fullName evidence="14">PspC domain-containing protein</fullName>
    </submittedName>
</protein>
<evidence type="ECO:0000256" key="4">
    <source>
        <dbReference type="ARBA" id="ARBA00022989"/>
    </source>
</evidence>
<keyword evidence="9" id="KW-0407">Ion channel</keyword>
<dbReference type="Pfam" id="PF04024">
    <property type="entry name" value="PspC"/>
    <property type="match status" value="1"/>
</dbReference>
<dbReference type="EMBL" id="JAAGOH010000002">
    <property type="protein sequence ID" value="NDY90198.1"/>
    <property type="molecule type" value="Genomic_DNA"/>
</dbReference>
<feature type="domain" description="Phage shock protein PspC N-terminal" evidence="12">
    <location>
        <begin position="566"/>
        <end position="622"/>
    </location>
</feature>
<evidence type="ECO:0000313" key="15">
    <source>
        <dbReference type="Proteomes" id="UP000484255"/>
    </source>
</evidence>
<dbReference type="GO" id="GO:0005254">
    <property type="term" value="F:chloride channel activity"/>
    <property type="evidence" value="ECO:0007669"/>
    <property type="project" value="UniProtKB-KW"/>
</dbReference>
<feature type="domain" description="SHOCT" evidence="13">
    <location>
        <begin position="522"/>
        <end position="547"/>
    </location>
</feature>
<feature type="transmembrane region" description="Helical" evidence="11">
    <location>
        <begin position="157"/>
        <end position="178"/>
    </location>
</feature>
<evidence type="ECO:0000256" key="5">
    <source>
        <dbReference type="ARBA" id="ARBA00023065"/>
    </source>
</evidence>
<organism evidence="14 15">
    <name type="scientific">Ideonella livida</name>
    <dbReference type="NCBI Taxonomy" id="2707176"/>
    <lineage>
        <taxon>Bacteria</taxon>
        <taxon>Pseudomonadati</taxon>
        <taxon>Pseudomonadota</taxon>
        <taxon>Betaproteobacteria</taxon>
        <taxon>Burkholderiales</taxon>
        <taxon>Sphaerotilaceae</taxon>
        <taxon>Ideonella</taxon>
    </lineage>
</organism>
<dbReference type="Pfam" id="PF09851">
    <property type="entry name" value="SHOCT"/>
    <property type="match status" value="1"/>
</dbReference>
<keyword evidence="5" id="KW-0406">Ion transport</keyword>
<feature type="transmembrane region" description="Helical" evidence="11">
    <location>
        <begin position="248"/>
        <end position="266"/>
    </location>
</feature>
<evidence type="ECO:0000256" key="7">
    <source>
        <dbReference type="ARBA" id="ARBA00023173"/>
    </source>
</evidence>
<feature type="transmembrane region" description="Helical" evidence="11">
    <location>
        <begin position="379"/>
        <end position="400"/>
    </location>
</feature>
<comment type="subcellular location">
    <subcellularLocation>
        <location evidence="1">Membrane</location>
        <topology evidence="1">Multi-pass membrane protein</topology>
    </subcellularLocation>
</comment>
<feature type="transmembrane region" description="Helical" evidence="11">
    <location>
        <begin position="212"/>
        <end position="236"/>
    </location>
</feature>
<evidence type="ECO:0000256" key="9">
    <source>
        <dbReference type="ARBA" id="ARBA00023303"/>
    </source>
</evidence>
<feature type="transmembrane region" description="Helical" evidence="11">
    <location>
        <begin position="328"/>
        <end position="352"/>
    </location>
</feature>
<dbReference type="InterPro" id="IPR001807">
    <property type="entry name" value="ClC"/>
</dbReference>
<keyword evidence="15" id="KW-1185">Reference proteome</keyword>
<dbReference type="Gene3D" id="1.10.3080.10">
    <property type="entry name" value="Clc chloride channel"/>
    <property type="match status" value="1"/>
</dbReference>
<dbReference type="CDD" id="cd01034">
    <property type="entry name" value="EriC_like"/>
    <property type="match status" value="1"/>
</dbReference>